<comment type="function">
    <text evidence="1">Could be involved in insertion of integral membrane proteins into the membrane.</text>
</comment>
<reference evidence="2 3" key="1">
    <citation type="submission" date="2023-05" db="EMBL/GenBank/DDBJ databases">
        <title>Actinoplanes sp. NEAU-A12 genome sequencing.</title>
        <authorList>
            <person name="Wang Z.-S."/>
        </authorList>
    </citation>
    <scope>NUCLEOTIDE SEQUENCE [LARGE SCALE GENOMIC DNA]</scope>
    <source>
        <strain evidence="2 3">NEAU-A12</strain>
    </source>
</reference>
<dbReference type="SMART" id="SM01234">
    <property type="entry name" value="Haemolytic"/>
    <property type="match status" value="1"/>
</dbReference>
<dbReference type="Proteomes" id="UP001241758">
    <property type="component" value="Unassembled WGS sequence"/>
</dbReference>
<keyword evidence="3" id="KW-1185">Reference proteome</keyword>
<keyword evidence="1" id="KW-1003">Cell membrane</keyword>
<comment type="subcellular location">
    <subcellularLocation>
        <location evidence="1">Cell membrane</location>
        <topology evidence="1">Peripheral membrane protein</topology>
        <orientation evidence="1">Cytoplasmic side</orientation>
    </subcellularLocation>
</comment>
<dbReference type="NCBIfam" id="TIGR00278">
    <property type="entry name" value="membrane protein insertion efficiency factor YidD"/>
    <property type="match status" value="1"/>
</dbReference>
<evidence type="ECO:0000313" key="2">
    <source>
        <dbReference type="EMBL" id="MDI6101524.1"/>
    </source>
</evidence>
<evidence type="ECO:0000313" key="3">
    <source>
        <dbReference type="Proteomes" id="UP001241758"/>
    </source>
</evidence>
<gene>
    <name evidence="2" type="primary">yidD</name>
    <name evidence="2" type="ORF">QLQ12_23170</name>
</gene>
<name>A0ABT6WP80_9ACTN</name>
<dbReference type="EMBL" id="JASCTH010000015">
    <property type="protein sequence ID" value="MDI6101524.1"/>
    <property type="molecule type" value="Genomic_DNA"/>
</dbReference>
<dbReference type="PANTHER" id="PTHR33383:SF1">
    <property type="entry name" value="MEMBRANE PROTEIN INSERTION EFFICIENCY FACTOR-RELATED"/>
    <property type="match status" value="1"/>
</dbReference>
<comment type="caution">
    <text evidence="2">The sequence shown here is derived from an EMBL/GenBank/DDBJ whole genome shotgun (WGS) entry which is preliminary data.</text>
</comment>
<sequence length="124" mass="13604">MSVRKSRKKKKSHSSWLDACTPNCDCDIPGCDCFSLSAMVRLMAVLTRTPARKGRAERAVTGAIRGYRVISPRLPTRCRYTPTCSAYALIAIERHGLRAGLWLTAARLARCRPGVPFGTGDPVP</sequence>
<dbReference type="Pfam" id="PF01809">
    <property type="entry name" value="YidD"/>
    <property type="match status" value="1"/>
</dbReference>
<accession>A0ABT6WP80</accession>
<proteinExistence type="inferred from homology"/>
<comment type="similarity">
    <text evidence="1">Belongs to the UPF0161 family.</text>
</comment>
<dbReference type="RefSeq" id="WP_282762415.1">
    <property type="nucleotide sequence ID" value="NZ_JASCTH010000015.1"/>
</dbReference>
<evidence type="ECO:0000256" key="1">
    <source>
        <dbReference type="HAMAP-Rule" id="MF_00386"/>
    </source>
</evidence>
<organism evidence="2 3">
    <name type="scientific">Actinoplanes sandaracinus</name>
    <dbReference type="NCBI Taxonomy" id="3045177"/>
    <lineage>
        <taxon>Bacteria</taxon>
        <taxon>Bacillati</taxon>
        <taxon>Actinomycetota</taxon>
        <taxon>Actinomycetes</taxon>
        <taxon>Micromonosporales</taxon>
        <taxon>Micromonosporaceae</taxon>
        <taxon>Actinoplanes</taxon>
    </lineage>
</organism>
<dbReference type="PANTHER" id="PTHR33383">
    <property type="entry name" value="MEMBRANE PROTEIN INSERTION EFFICIENCY FACTOR-RELATED"/>
    <property type="match status" value="1"/>
</dbReference>
<protein>
    <recommendedName>
        <fullName evidence="1">Putative membrane protein insertion efficiency factor</fullName>
    </recommendedName>
</protein>
<dbReference type="HAMAP" id="MF_00386">
    <property type="entry name" value="UPF0161_YidD"/>
    <property type="match status" value="1"/>
</dbReference>
<keyword evidence="1" id="KW-0472">Membrane</keyword>
<dbReference type="InterPro" id="IPR002696">
    <property type="entry name" value="Membr_insert_effic_factor_YidD"/>
</dbReference>